<reference evidence="5" key="2">
    <citation type="submission" date="2023-06" db="EMBL/GenBank/DDBJ databases">
        <authorList>
            <person name="Ma L."/>
            <person name="Liu K.-W."/>
            <person name="Li Z."/>
            <person name="Hsiao Y.-Y."/>
            <person name="Qi Y."/>
            <person name="Fu T."/>
            <person name="Tang G."/>
            <person name="Zhang D."/>
            <person name="Sun W.-H."/>
            <person name="Liu D.-K."/>
            <person name="Li Y."/>
            <person name="Chen G.-Z."/>
            <person name="Liu X.-D."/>
            <person name="Liao X.-Y."/>
            <person name="Jiang Y.-T."/>
            <person name="Yu X."/>
            <person name="Hao Y."/>
            <person name="Huang J."/>
            <person name="Zhao X.-W."/>
            <person name="Ke S."/>
            <person name="Chen Y.-Y."/>
            <person name="Wu W.-L."/>
            <person name="Hsu J.-L."/>
            <person name="Lin Y.-F."/>
            <person name="Huang M.-D."/>
            <person name="Li C.-Y."/>
            <person name="Huang L."/>
            <person name="Wang Z.-W."/>
            <person name="Zhao X."/>
            <person name="Zhong W.-Y."/>
            <person name="Peng D.-H."/>
            <person name="Ahmad S."/>
            <person name="Lan S."/>
            <person name="Zhang J.-S."/>
            <person name="Tsai W.-C."/>
            <person name="Van De Peer Y."/>
            <person name="Liu Z.-J."/>
        </authorList>
    </citation>
    <scope>NUCLEOTIDE SEQUENCE</scope>
    <source>
        <strain evidence="5">CP</strain>
        <tissue evidence="5">Leaves</tissue>
    </source>
</reference>
<dbReference type="NCBIfam" id="TIGR01030">
    <property type="entry name" value="rpmH_bact"/>
    <property type="match status" value="1"/>
</dbReference>
<evidence type="ECO:0000256" key="1">
    <source>
        <dbReference type="ARBA" id="ARBA00010111"/>
    </source>
</evidence>
<evidence type="ECO:0000256" key="2">
    <source>
        <dbReference type="ARBA" id="ARBA00022980"/>
    </source>
</evidence>
<evidence type="ECO:0000313" key="5">
    <source>
        <dbReference type="EMBL" id="KAK1311673.1"/>
    </source>
</evidence>
<evidence type="ECO:0000256" key="4">
    <source>
        <dbReference type="ARBA" id="ARBA00035274"/>
    </source>
</evidence>
<dbReference type="EMBL" id="JAUJYO010000007">
    <property type="protein sequence ID" value="KAK1311673.1"/>
    <property type="molecule type" value="Genomic_DNA"/>
</dbReference>
<dbReference type="FunFam" id="1.10.287.3980:FF:000001">
    <property type="entry name" value="Mitochondrial ribosomal protein L34"/>
    <property type="match status" value="1"/>
</dbReference>
<keyword evidence="3" id="KW-0687">Ribonucleoprotein</keyword>
<dbReference type="GO" id="GO:0005762">
    <property type="term" value="C:mitochondrial large ribosomal subunit"/>
    <property type="evidence" value="ECO:0007669"/>
    <property type="project" value="TreeGrafter"/>
</dbReference>
<protein>
    <recommendedName>
        <fullName evidence="4">Large ribosomal subunit protein bL34m</fullName>
    </recommendedName>
</protein>
<sequence length="140" mass="15636">MAAAKALVRSGASQLINRLQFFNPSILTQKPNPSRSIPALFSKIDVSRSRSEEMEAETLKRAAFMDGLAHPCGLPLLRFFLPEADDSSSNEPVLLLPKRTFQPSTIRRKRNHGFLARKETKGGRRVLARRLAKGRSRLAP</sequence>
<dbReference type="Gene3D" id="1.10.287.3980">
    <property type="match status" value="1"/>
</dbReference>
<dbReference type="GO" id="GO:0006412">
    <property type="term" value="P:translation"/>
    <property type="evidence" value="ECO:0007669"/>
    <property type="project" value="InterPro"/>
</dbReference>
<dbReference type="GO" id="GO:0003735">
    <property type="term" value="F:structural constituent of ribosome"/>
    <property type="evidence" value="ECO:0007669"/>
    <property type="project" value="InterPro"/>
</dbReference>
<dbReference type="PANTHER" id="PTHR14503">
    <property type="entry name" value="MITOCHONDRIAL RIBOSOMAL PROTEIN 34 FAMILY MEMBER"/>
    <property type="match status" value="1"/>
</dbReference>
<organism evidence="5 6">
    <name type="scientific">Acorus calamus</name>
    <name type="common">Sweet flag</name>
    <dbReference type="NCBI Taxonomy" id="4465"/>
    <lineage>
        <taxon>Eukaryota</taxon>
        <taxon>Viridiplantae</taxon>
        <taxon>Streptophyta</taxon>
        <taxon>Embryophyta</taxon>
        <taxon>Tracheophyta</taxon>
        <taxon>Spermatophyta</taxon>
        <taxon>Magnoliopsida</taxon>
        <taxon>Liliopsida</taxon>
        <taxon>Acoraceae</taxon>
        <taxon>Acorus</taxon>
    </lineage>
</organism>
<dbReference type="PANTHER" id="PTHR14503:SF12">
    <property type="entry name" value="RIBOSOMAL PROTEIN L34"/>
    <property type="match status" value="1"/>
</dbReference>
<gene>
    <name evidence="5" type="ORF">QJS10_CPA07g00327</name>
</gene>
<evidence type="ECO:0000256" key="3">
    <source>
        <dbReference type="ARBA" id="ARBA00023274"/>
    </source>
</evidence>
<keyword evidence="6" id="KW-1185">Reference proteome</keyword>
<reference evidence="5" key="1">
    <citation type="journal article" date="2023" name="Nat. Commun.">
        <title>Diploid and tetraploid genomes of Acorus and the evolution of monocots.</title>
        <authorList>
            <person name="Ma L."/>
            <person name="Liu K.W."/>
            <person name="Li Z."/>
            <person name="Hsiao Y.Y."/>
            <person name="Qi Y."/>
            <person name="Fu T."/>
            <person name="Tang G.D."/>
            <person name="Zhang D."/>
            <person name="Sun W.H."/>
            <person name="Liu D.K."/>
            <person name="Li Y."/>
            <person name="Chen G.Z."/>
            <person name="Liu X.D."/>
            <person name="Liao X.Y."/>
            <person name="Jiang Y.T."/>
            <person name="Yu X."/>
            <person name="Hao Y."/>
            <person name="Huang J."/>
            <person name="Zhao X.W."/>
            <person name="Ke S."/>
            <person name="Chen Y.Y."/>
            <person name="Wu W.L."/>
            <person name="Hsu J.L."/>
            <person name="Lin Y.F."/>
            <person name="Huang M.D."/>
            <person name="Li C.Y."/>
            <person name="Huang L."/>
            <person name="Wang Z.W."/>
            <person name="Zhao X."/>
            <person name="Zhong W.Y."/>
            <person name="Peng D.H."/>
            <person name="Ahmad S."/>
            <person name="Lan S."/>
            <person name="Zhang J.S."/>
            <person name="Tsai W.C."/>
            <person name="Van de Peer Y."/>
            <person name="Liu Z.J."/>
        </authorList>
    </citation>
    <scope>NUCLEOTIDE SEQUENCE</scope>
    <source>
        <strain evidence="5">CP</strain>
    </source>
</reference>
<proteinExistence type="inferred from homology"/>
<evidence type="ECO:0000313" key="6">
    <source>
        <dbReference type="Proteomes" id="UP001180020"/>
    </source>
</evidence>
<comment type="caution">
    <text evidence="5">The sequence shown here is derived from an EMBL/GenBank/DDBJ whole genome shotgun (WGS) entry which is preliminary data.</text>
</comment>
<dbReference type="HAMAP" id="MF_00391">
    <property type="entry name" value="Ribosomal_bL34"/>
    <property type="match status" value="1"/>
</dbReference>
<dbReference type="AlphaFoldDB" id="A0AAV9EFJ9"/>
<dbReference type="InterPro" id="IPR020939">
    <property type="entry name" value="Ribosomal_bL34_CS"/>
</dbReference>
<name>A0AAV9EFJ9_ACOCL</name>
<dbReference type="InterPro" id="IPR000271">
    <property type="entry name" value="Ribosomal_bL34"/>
</dbReference>
<keyword evidence="2" id="KW-0689">Ribosomal protein</keyword>
<dbReference type="Proteomes" id="UP001180020">
    <property type="component" value="Unassembled WGS sequence"/>
</dbReference>
<dbReference type="Pfam" id="PF00468">
    <property type="entry name" value="Ribosomal_L34"/>
    <property type="match status" value="1"/>
</dbReference>
<dbReference type="PROSITE" id="PS00784">
    <property type="entry name" value="RIBOSOMAL_L34"/>
    <property type="match status" value="1"/>
</dbReference>
<comment type="similarity">
    <text evidence="1">Belongs to the bacterial ribosomal protein bL34 family.</text>
</comment>
<accession>A0AAV9EFJ9</accession>